<feature type="region of interest" description="Disordered" evidence="7">
    <location>
        <begin position="33"/>
        <end position="53"/>
    </location>
</feature>
<evidence type="ECO:0000313" key="11">
    <source>
        <dbReference type="RefSeq" id="XP_006816745.1"/>
    </source>
</evidence>
<keyword evidence="2 6" id="KW-0547">Nucleotide-binding</keyword>
<keyword evidence="1" id="KW-0808">Transferase</keyword>
<evidence type="ECO:0000256" key="6">
    <source>
        <dbReference type="PROSITE-ProRule" id="PRU10141"/>
    </source>
</evidence>
<feature type="chain" id="PRO_5047039884" evidence="8">
    <location>
        <begin position="32"/>
        <end position="1041"/>
    </location>
</feature>
<evidence type="ECO:0000256" key="4">
    <source>
        <dbReference type="ARBA" id="ARBA00022840"/>
    </source>
</evidence>
<dbReference type="PROSITE" id="PS50011">
    <property type="entry name" value="PROTEIN_KINASE_DOM"/>
    <property type="match status" value="1"/>
</dbReference>
<gene>
    <name evidence="11" type="primary">LOC102803690</name>
</gene>
<proteinExistence type="inferred from homology"/>
<dbReference type="PANTHER" id="PTHR11042">
    <property type="entry name" value="EUKARYOTIC TRANSLATION INITIATION FACTOR 2-ALPHA KINASE EIF2-ALPHA KINASE -RELATED"/>
    <property type="match status" value="1"/>
</dbReference>
<keyword evidence="4 6" id="KW-0067">ATP-binding</keyword>
<dbReference type="Gene3D" id="1.10.510.10">
    <property type="entry name" value="Transferase(Phosphotransferase) domain 1"/>
    <property type="match status" value="1"/>
</dbReference>
<dbReference type="InterPro" id="IPR008271">
    <property type="entry name" value="Ser/Thr_kinase_AS"/>
</dbReference>
<dbReference type="InterPro" id="IPR000719">
    <property type="entry name" value="Prot_kinase_dom"/>
</dbReference>
<evidence type="ECO:0000259" key="9">
    <source>
        <dbReference type="PROSITE" id="PS50011"/>
    </source>
</evidence>
<evidence type="ECO:0000256" key="1">
    <source>
        <dbReference type="ARBA" id="ARBA00022679"/>
    </source>
</evidence>
<feature type="region of interest" description="Disordered" evidence="7">
    <location>
        <begin position="522"/>
        <end position="544"/>
    </location>
</feature>
<reference evidence="11" key="1">
    <citation type="submission" date="2025-08" db="UniProtKB">
        <authorList>
            <consortium name="RefSeq"/>
        </authorList>
    </citation>
    <scope>IDENTIFICATION</scope>
    <source>
        <tissue evidence="11">Testes</tissue>
    </source>
</reference>
<dbReference type="SMART" id="SM00220">
    <property type="entry name" value="S_TKc"/>
    <property type="match status" value="1"/>
</dbReference>
<dbReference type="PROSITE" id="PS00107">
    <property type="entry name" value="PROTEIN_KINASE_ATP"/>
    <property type="match status" value="1"/>
</dbReference>
<dbReference type="PROSITE" id="PS00108">
    <property type="entry name" value="PROTEIN_KINASE_ST"/>
    <property type="match status" value="1"/>
</dbReference>
<dbReference type="InterPro" id="IPR017441">
    <property type="entry name" value="Protein_kinase_ATP_BS"/>
</dbReference>
<dbReference type="Gene3D" id="3.30.200.20">
    <property type="entry name" value="Phosphorylase Kinase, domain 1"/>
    <property type="match status" value="1"/>
</dbReference>
<keyword evidence="10" id="KW-1185">Reference proteome</keyword>
<dbReference type="Pfam" id="PF00069">
    <property type="entry name" value="Pkinase"/>
    <property type="match status" value="2"/>
</dbReference>
<dbReference type="Proteomes" id="UP000694865">
    <property type="component" value="Unplaced"/>
</dbReference>
<comment type="similarity">
    <text evidence="5">Belongs to the protein kinase superfamily. Ser/Thr protein kinase family. GCN2 subfamily.</text>
</comment>
<evidence type="ECO:0000256" key="3">
    <source>
        <dbReference type="ARBA" id="ARBA00022777"/>
    </source>
</evidence>
<feature type="domain" description="Protein kinase" evidence="9">
    <location>
        <begin position="553"/>
        <end position="1018"/>
    </location>
</feature>
<feature type="signal peptide" evidence="8">
    <location>
        <begin position="1"/>
        <end position="31"/>
    </location>
</feature>
<dbReference type="GeneID" id="102803690"/>
<dbReference type="InterPro" id="IPR050339">
    <property type="entry name" value="CC_SR_Kinase"/>
</dbReference>
<name>A0ABM0M9Q4_SACKO</name>
<protein>
    <submittedName>
        <fullName evidence="11">Eukaryotic translation initiation factor 2-alpha kinase 3-like</fullName>
    </submittedName>
</protein>
<dbReference type="PANTHER" id="PTHR11042:SF91">
    <property type="entry name" value="EUKARYOTIC TRANSLATION INITIATION FACTOR 2-ALPHA KINASE"/>
    <property type="match status" value="1"/>
</dbReference>
<organism evidence="10 11">
    <name type="scientific">Saccoglossus kowalevskii</name>
    <name type="common">Acorn worm</name>
    <dbReference type="NCBI Taxonomy" id="10224"/>
    <lineage>
        <taxon>Eukaryota</taxon>
        <taxon>Metazoa</taxon>
        <taxon>Hemichordata</taxon>
        <taxon>Enteropneusta</taxon>
        <taxon>Harrimaniidae</taxon>
        <taxon>Saccoglossus</taxon>
    </lineage>
</organism>
<accession>A0ABM0M9Q4</accession>
<keyword evidence="3" id="KW-0418">Kinase</keyword>
<evidence type="ECO:0000256" key="5">
    <source>
        <dbReference type="ARBA" id="ARBA00037982"/>
    </source>
</evidence>
<dbReference type="RefSeq" id="XP_006816745.1">
    <property type="nucleotide sequence ID" value="XM_006816682.1"/>
</dbReference>
<dbReference type="SUPFAM" id="SSF56112">
    <property type="entry name" value="Protein kinase-like (PK-like)"/>
    <property type="match status" value="1"/>
</dbReference>
<evidence type="ECO:0000256" key="7">
    <source>
        <dbReference type="SAM" id="MobiDB-lite"/>
    </source>
</evidence>
<sequence>MGKRRRKGWALKWSSFFASIALMALMRPVNGDGGGDATSPSSTNAAAEDDTGCEDDTLYSHSKHTRYYCHTTVVYVQDYFTMTQHGTIQLAVLDILLYICSADGCEQFGESKEEDEDDIILIKREQQTVRSVEQRTGGEKWNFSVGQHDITFLKSRQSNKNRNDDFVYCEDESECLIDDEEDYFFSDDEDYRLNPDLKFAVSDGSIAAVSRQNAQKVLWKHKLSSPIASAWSLEDGDVMNVNLFEANTIPALSMGAEKNPVNDVLDFMQPVLYMGMYHEQCYIQQSNSKNRAVPKATQSVPSLDASDTMRLLAGPKVLWRPYIASAPSRTPIMITQVPKGGEDGDSKALATWSQYPYGMYHEQCYIQQSHSKNRAVPKTTQSVPSLDASDTMRLLAGPKVLWRPYIASAPSRTPIMITQVPKGGEDGDSKALATWSQYPYDSGYYLFADQTPVKLVTDRRGNKRPYLVITEGNNESMDGYSLNTLVAVSVWDWWKEILQLCILMSMLVSSIKKSLVHNNGNIPQTVESGDKDMSKPTQSNDPKEFKSRYHEDFEQLYCLGKGGFGTVFEARNKLDDNTYAIKRISLPDREEARQKVMREVKALAKLEHHNIVRYFQAWLESPPVEWKDYHNCAIFEAIIALLISQTHSMPAIVKYWSCGIKFTLLSMLDDKNDIAPFGGGEEALSNYINVNSAGESEGFLPMMVPDDDKEESGSWSVDYHGYHDEHHQINVEKSFSLDFRDDDFDTNDSASKALPFKNYVKEESDSFNVIFEDSGCGDKMSERTNTNSAHSSSLSRVVSEKLDLNQTTAEEHDQQENEESADGHKLYLYIQMQLCQKESLKDWLQTHNGPRDHQQVLYIFEQTISAVQYVHECAMIHRDLKPSNIFFSLDGSIKIGDFGLVTAMEVQPASGEELPVAPEKKHTDQVGTQLYMSPEQIAGKSYGHKVDIFSLGLIFFELMHPFSTQMERIQVMMSAKRQIFPEDFRRQSSEEAQFAEWLLSAEADKRPSADEIVESELYRNVYRDYIAPKTPRKRNTSSCSD</sequence>
<evidence type="ECO:0000313" key="10">
    <source>
        <dbReference type="Proteomes" id="UP000694865"/>
    </source>
</evidence>
<feature type="binding site" evidence="6">
    <location>
        <position position="582"/>
    </location>
    <ligand>
        <name>ATP</name>
        <dbReference type="ChEBI" id="CHEBI:30616"/>
    </ligand>
</feature>
<evidence type="ECO:0000256" key="2">
    <source>
        <dbReference type="ARBA" id="ARBA00022741"/>
    </source>
</evidence>
<dbReference type="InterPro" id="IPR011009">
    <property type="entry name" value="Kinase-like_dom_sf"/>
</dbReference>
<evidence type="ECO:0000256" key="8">
    <source>
        <dbReference type="SAM" id="SignalP"/>
    </source>
</evidence>
<keyword evidence="8" id="KW-0732">Signal</keyword>